<dbReference type="Gene3D" id="2.20.25.100">
    <property type="entry name" value="Zn-binding ribosomal proteins"/>
    <property type="match status" value="1"/>
</dbReference>
<dbReference type="InterPro" id="IPR000592">
    <property type="entry name" value="Ribosomal_eS27"/>
</dbReference>
<evidence type="ECO:0000313" key="6">
    <source>
        <dbReference type="EMBL" id="MBN2067615.1"/>
    </source>
</evidence>
<dbReference type="GO" id="GO:0003735">
    <property type="term" value="F:structural constituent of ribosome"/>
    <property type="evidence" value="ECO:0007669"/>
    <property type="project" value="InterPro"/>
</dbReference>
<evidence type="ECO:0000256" key="4">
    <source>
        <dbReference type="ARBA" id="ARBA00022980"/>
    </source>
</evidence>
<keyword evidence="4 6" id="KW-0689">Ribosomal protein</keyword>
<evidence type="ECO:0000256" key="2">
    <source>
        <dbReference type="ARBA" id="ARBA00010919"/>
    </source>
</evidence>
<sequence length="64" mass="6895">MARIETGKKQKTCFLKVKCSGCGNEQIIFSAAATPIKCLACNQPLAKTGASRITPIAKVVKELW</sequence>
<comment type="caution">
    <text evidence="6">The sequence shown here is derived from an EMBL/GenBank/DDBJ whole genome shotgun (WGS) entry which is preliminary data.</text>
</comment>
<dbReference type="EMBL" id="JAFGDB010000068">
    <property type="protein sequence ID" value="MBN2067615.1"/>
    <property type="molecule type" value="Genomic_DNA"/>
</dbReference>
<dbReference type="InterPro" id="IPR011332">
    <property type="entry name" value="Ribosomal_zn-bd"/>
</dbReference>
<name>A0A938YRK1_9ARCH</name>
<evidence type="ECO:0000313" key="7">
    <source>
        <dbReference type="Proteomes" id="UP000809243"/>
    </source>
</evidence>
<dbReference type="Proteomes" id="UP000809243">
    <property type="component" value="Unassembled WGS sequence"/>
</dbReference>
<dbReference type="GO" id="GO:0006412">
    <property type="term" value="P:translation"/>
    <property type="evidence" value="ECO:0007669"/>
    <property type="project" value="InterPro"/>
</dbReference>
<dbReference type="Pfam" id="PF01667">
    <property type="entry name" value="Ribosomal_S27e"/>
    <property type="match status" value="1"/>
</dbReference>
<dbReference type="AlphaFoldDB" id="A0A938YRK1"/>
<evidence type="ECO:0000256" key="1">
    <source>
        <dbReference type="ARBA" id="ARBA00001947"/>
    </source>
</evidence>
<accession>A0A938YRK1</accession>
<organism evidence="6 7">
    <name type="scientific">Candidatus Iainarchaeum sp</name>
    <dbReference type="NCBI Taxonomy" id="3101447"/>
    <lineage>
        <taxon>Archaea</taxon>
        <taxon>Candidatus Iainarchaeota</taxon>
        <taxon>Candidatus Iainarchaeia</taxon>
        <taxon>Candidatus Iainarchaeales</taxon>
        <taxon>Candidatus Iainarchaeaceae</taxon>
        <taxon>Candidatus Iainarchaeum</taxon>
    </lineage>
</organism>
<evidence type="ECO:0000256" key="3">
    <source>
        <dbReference type="ARBA" id="ARBA00022833"/>
    </source>
</evidence>
<keyword evidence="5" id="KW-0687">Ribonucleoprotein</keyword>
<dbReference type="SUPFAM" id="SSF57829">
    <property type="entry name" value="Zn-binding ribosomal proteins"/>
    <property type="match status" value="1"/>
</dbReference>
<protein>
    <submittedName>
        <fullName evidence="6">30S ribosomal protein S27e</fullName>
    </submittedName>
</protein>
<dbReference type="GO" id="GO:1990904">
    <property type="term" value="C:ribonucleoprotein complex"/>
    <property type="evidence" value="ECO:0007669"/>
    <property type="project" value="UniProtKB-KW"/>
</dbReference>
<comment type="cofactor">
    <cofactor evidence="1">
        <name>Zn(2+)</name>
        <dbReference type="ChEBI" id="CHEBI:29105"/>
    </cofactor>
</comment>
<dbReference type="GO" id="GO:0005840">
    <property type="term" value="C:ribosome"/>
    <property type="evidence" value="ECO:0007669"/>
    <property type="project" value="UniProtKB-KW"/>
</dbReference>
<reference evidence="6" key="1">
    <citation type="submission" date="2021-01" db="EMBL/GenBank/DDBJ databases">
        <title>Active Sulfur Cycling in an Early Earth Analoge.</title>
        <authorList>
            <person name="Hahn C.R."/>
            <person name="Youssef N.H."/>
            <person name="Elshahed M."/>
        </authorList>
    </citation>
    <scope>NUCLEOTIDE SEQUENCE</scope>
    <source>
        <strain evidence="6">Zod_Metabat.1151</strain>
    </source>
</reference>
<dbReference type="InterPro" id="IPR023407">
    <property type="entry name" value="Ribosomal_eS27_Zn-bd_dom_sf"/>
</dbReference>
<gene>
    <name evidence="6" type="ORF">JW744_04060</name>
</gene>
<comment type="similarity">
    <text evidence="2">Belongs to the eukaryotic ribosomal protein eS27 family.</text>
</comment>
<keyword evidence="3" id="KW-0862">Zinc</keyword>
<evidence type="ECO:0000256" key="5">
    <source>
        <dbReference type="ARBA" id="ARBA00023274"/>
    </source>
</evidence>
<proteinExistence type="inferred from homology"/>